<dbReference type="Gene3D" id="1.10.238.10">
    <property type="entry name" value="EF-hand"/>
    <property type="match status" value="1"/>
</dbReference>
<dbReference type="EMBL" id="VJMH01006357">
    <property type="protein sequence ID" value="KAF0690659.1"/>
    <property type="molecule type" value="Genomic_DNA"/>
</dbReference>
<reference evidence="2" key="2">
    <citation type="submission" date="2019-06" db="EMBL/GenBank/DDBJ databases">
        <title>Genomics analysis of Aphanomyces spp. identifies a new class of oomycete effector associated with host adaptation.</title>
        <authorList>
            <person name="Gaulin E."/>
        </authorList>
    </citation>
    <scope>NUCLEOTIDE SEQUENCE</scope>
    <source>
        <strain evidence="2">CBS 578.67</strain>
    </source>
</reference>
<dbReference type="OrthoDB" id="70488at2759"/>
<reference evidence="3 4" key="1">
    <citation type="submission" date="2019-03" db="EMBL/GenBank/DDBJ databases">
        <authorList>
            <person name="Gaulin E."/>
            <person name="Dumas B."/>
        </authorList>
    </citation>
    <scope>NUCLEOTIDE SEQUENCE [LARGE SCALE GENOMIC DNA]</scope>
    <source>
        <strain evidence="3">CBS 568.67</strain>
    </source>
</reference>
<feature type="compositionally biased region" description="Polar residues" evidence="1">
    <location>
        <begin position="434"/>
        <end position="447"/>
    </location>
</feature>
<feature type="region of interest" description="Disordered" evidence="1">
    <location>
        <begin position="426"/>
        <end position="474"/>
    </location>
</feature>
<accession>A0A485L8V2</accession>
<evidence type="ECO:0000313" key="2">
    <source>
        <dbReference type="EMBL" id="KAF0690659.1"/>
    </source>
</evidence>
<evidence type="ECO:0000313" key="3">
    <source>
        <dbReference type="EMBL" id="VFT94705.1"/>
    </source>
</evidence>
<evidence type="ECO:0000256" key="1">
    <source>
        <dbReference type="SAM" id="MobiDB-lite"/>
    </source>
</evidence>
<dbReference type="Proteomes" id="UP000332933">
    <property type="component" value="Unassembled WGS sequence"/>
</dbReference>
<proteinExistence type="predicted"/>
<dbReference type="EMBL" id="CAADRA010006378">
    <property type="protein sequence ID" value="VFT94705.1"/>
    <property type="molecule type" value="Genomic_DNA"/>
</dbReference>
<protein>
    <submittedName>
        <fullName evidence="3">Aste57867_17965 protein</fullName>
    </submittedName>
</protein>
<evidence type="ECO:0000313" key="4">
    <source>
        <dbReference type="Proteomes" id="UP000332933"/>
    </source>
</evidence>
<sequence length="474" mass="53279">MAESVLAEYTLPLQMIFLEAIGVATVRANPKVPDPHYALQHGHALGCPAFLKVLRHFRICPDLLTRAQGLMLFNSIETKTTKMEITDFMAALAKAALHVFSGAVRAIEWDRQYPHEGQKMRLLLLWMDKNSRLFKANGNKLCRSVAKNPPPQPPSAPSSRWKSLPHVASLDNALHNVFCFYCTSESEAITSMSFLRFLRDAGLCSDTMLRVADIDVIFHHIRVRHGHQKITPLPQTLRFPEFYEALGVVASRLYTTMGDSNRCFLKLMCEYILPAMAHMYHIHLPPTHIHAMWRDRWQELCALREEMTSPRVQRLFDSIDAGASPAKANARPPIDLSPLKVNATVRPSEFAQKSPSVHGTVDMESQILHELKQLSEHLRVKLTKTTAPTTTPISTTSTSPNKTALRLNAALDNLSDQLARLRSAPPPIARHRSTNQTTQQTLHSMTKPTRAKQCQPHTINDKRRHEAPSPACSS</sequence>
<keyword evidence="4" id="KW-1185">Reference proteome</keyword>
<dbReference type="InterPro" id="IPR011992">
    <property type="entry name" value="EF-hand-dom_pair"/>
</dbReference>
<gene>
    <name evidence="3" type="primary">Aste57867_17965</name>
    <name evidence="2" type="ORF">As57867_017903</name>
    <name evidence="3" type="ORF">ASTE57867_17965</name>
</gene>
<organism evidence="3 4">
    <name type="scientific">Aphanomyces stellatus</name>
    <dbReference type="NCBI Taxonomy" id="120398"/>
    <lineage>
        <taxon>Eukaryota</taxon>
        <taxon>Sar</taxon>
        <taxon>Stramenopiles</taxon>
        <taxon>Oomycota</taxon>
        <taxon>Saprolegniomycetes</taxon>
        <taxon>Saprolegniales</taxon>
        <taxon>Verrucalvaceae</taxon>
        <taxon>Aphanomyces</taxon>
    </lineage>
</organism>
<name>A0A485L8V2_9STRA</name>
<dbReference type="SUPFAM" id="SSF47473">
    <property type="entry name" value="EF-hand"/>
    <property type="match status" value="1"/>
</dbReference>
<dbReference type="AlphaFoldDB" id="A0A485L8V2"/>